<gene>
    <name evidence="2" type="ORF">SAMN04487968_101131</name>
</gene>
<dbReference type="EMBL" id="FOLB01000001">
    <property type="protein sequence ID" value="SFB72037.1"/>
    <property type="molecule type" value="Genomic_DNA"/>
</dbReference>
<dbReference type="Pfam" id="PF13847">
    <property type="entry name" value="Methyltransf_31"/>
    <property type="match status" value="1"/>
</dbReference>
<evidence type="ECO:0000313" key="2">
    <source>
        <dbReference type="EMBL" id="SFB72037.1"/>
    </source>
</evidence>
<dbReference type="PANTHER" id="PTHR43591">
    <property type="entry name" value="METHYLTRANSFERASE"/>
    <property type="match status" value="1"/>
</dbReference>
<dbReference type="Gene3D" id="3.40.50.150">
    <property type="entry name" value="Vaccinia Virus protein VP39"/>
    <property type="match status" value="1"/>
</dbReference>
<dbReference type="STRING" id="574651.SAMN04487968_101131"/>
<dbReference type="GO" id="GO:0008168">
    <property type="term" value="F:methyltransferase activity"/>
    <property type="evidence" value="ECO:0007669"/>
    <property type="project" value="UniProtKB-KW"/>
</dbReference>
<evidence type="ECO:0000313" key="3">
    <source>
        <dbReference type="Proteomes" id="UP000198832"/>
    </source>
</evidence>
<dbReference type="SUPFAM" id="SSF53335">
    <property type="entry name" value="S-adenosyl-L-methionine-dependent methyltransferases"/>
    <property type="match status" value="1"/>
</dbReference>
<dbReference type="InterPro" id="IPR029063">
    <property type="entry name" value="SAM-dependent_MTases_sf"/>
</dbReference>
<proteinExistence type="predicted"/>
<dbReference type="InterPro" id="IPR025714">
    <property type="entry name" value="Methyltranfer_dom"/>
</dbReference>
<dbReference type="CDD" id="cd02440">
    <property type="entry name" value="AdoMet_MTases"/>
    <property type="match status" value="1"/>
</dbReference>
<protein>
    <submittedName>
        <fullName evidence="2">Methyltransferase domain-containing protein</fullName>
    </submittedName>
</protein>
<dbReference type="Proteomes" id="UP000198832">
    <property type="component" value="Unassembled WGS sequence"/>
</dbReference>
<keyword evidence="2" id="KW-0808">Transferase</keyword>
<evidence type="ECO:0000259" key="1">
    <source>
        <dbReference type="Pfam" id="PF13847"/>
    </source>
</evidence>
<reference evidence="2 3" key="1">
    <citation type="submission" date="2016-10" db="EMBL/GenBank/DDBJ databases">
        <authorList>
            <person name="de Groot N.N."/>
        </authorList>
    </citation>
    <scope>NUCLEOTIDE SEQUENCE [LARGE SCALE GENOMIC DNA]</scope>
    <source>
        <strain evidence="2 3">CGMCC 1.7056</strain>
    </source>
</reference>
<keyword evidence="3" id="KW-1185">Reference proteome</keyword>
<dbReference type="AlphaFoldDB" id="A0A1I1DB41"/>
<accession>A0A1I1DB41</accession>
<keyword evidence="2" id="KW-0489">Methyltransferase</keyword>
<feature type="domain" description="Methyltransferase" evidence="1">
    <location>
        <begin position="51"/>
        <end position="158"/>
    </location>
</feature>
<dbReference type="GO" id="GO:0032259">
    <property type="term" value="P:methylation"/>
    <property type="evidence" value="ECO:0007669"/>
    <property type="project" value="UniProtKB-KW"/>
</dbReference>
<name>A0A1I1DB41_9ACTN</name>
<sequence length="282" mass="29843">MGRTLADMTTTPPTTRYVLGHSDTELARLHAQARMLAGATGAFFTLSGIAPGMRVLDLGSGAGDVAFLLAGRVGPSGSVLGVDSSETAVAFARDRARREGIGDVEFVVGDVRSLDVGDGFDAVVGRLILLYVDDPADVVRSAAELLRPGGVLLMMEYEMEAIASLPPHPLVTQIGRWLTGAFRHVGRDPVLGARLHDVLLRAGLDEPIALGLQAYFGHEDRRGARLGAETVRSMLPVIVSSGLATEQEIGIETLEQRLFDALASVEGILRIPTLVGAWGRVA</sequence>
<organism evidence="2 3">
    <name type="scientific">Nocardioides terrae</name>
    <dbReference type="NCBI Taxonomy" id="574651"/>
    <lineage>
        <taxon>Bacteria</taxon>
        <taxon>Bacillati</taxon>
        <taxon>Actinomycetota</taxon>
        <taxon>Actinomycetes</taxon>
        <taxon>Propionibacteriales</taxon>
        <taxon>Nocardioidaceae</taxon>
        <taxon>Nocardioides</taxon>
    </lineage>
</organism>